<dbReference type="RefSeq" id="WP_377318374.1">
    <property type="nucleotide sequence ID" value="NZ_JBHSNF010000001.1"/>
</dbReference>
<evidence type="ECO:0000313" key="2">
    <source>
        <dbReference type="EMBL" id="MFC5525363.1"/>
    </source>
</evidence>
<comment type="caution">
    <text evidence="2">The sequence shown here is derived from an EMBL/GenBank/DDBJ whole genome shotgun (WGS) entry which is preliminary data.</text>
</comment>
<protein>
    <submittedName>
        <fullName evidence="2">DUF3667 domain-containing protein</fullName>
    </submittedName>
</protein>
<proteinExistence type="predicted"/>
<feature type="transmembrane region" description="Helical" evidence="1">
    <location>
        <begin position="206"/>
        <end position="228"/>
    </location>
</feature>
<keyword evidence="3" id="KW-1185">Reference proteome</keyword>
<feature type="transmembrane region" description="Helical" evidence="1">
    <location>
        <begin position="89"/>
        <end position="107"/>
    </location>
</feature>
<accession>A0ABW0QKW2</accession>
<reference evidence="3" key="1">
    <citation type="journal article" date="2019" name="Int. J. Syst. Evol. Microbiol.">
        <title>The Global Catalogue of Microorganisms (GCM) 10K type strain sequencing project: providing services to taxonomists for standard genome sequencing and annotation.</title>
        <authorList>
            <consortium name="The Broad Institute Genomics Platform"/>
            <consortium name="The Broad Institute Genome Sequencing Center for Infectious Disease"/>
            <person name="Wu L."/>
            <person name="Ma J."/>
        </authorList>
    </citation>
    <scope>NUCLEOTIDE SEQUENCE [LARGE SCALE GENOMIC DNA]</scope>
    <source>
        <strain evidence="3">CGMCC 1.16619</strain>
    </source>
</reference>
<organism evidence="2 3">
    <name type="scientific">Rhodanobacter ginsengisoli</name>
    <dbReference type="NCBI Taxonomy" id="418646"/>
    <lineage>
        <taxon>Bacteria</taxon>
        <taxon>Pseudomonadati</taxon>
        <taxon>Pseudomonadota</taxon>
        <taxon>Gammaproteobacteria</taxon>
        <taxon>Lysobacterales</taxon>
        <taxon>Rhodanobacteraceae</taxon>
        <taxon>Rhodanobacter</taxon>
    </lineage>
</organism>
<evidence type="ECO:0000256" key="1">
    <source>
        <dbReference type="SAM" id="Phobius"/>
    </source>
</evidence>
<keyword evidence="1" id="KW-0472">Membrane</keyword>
<feature type="transmembrane region" description="Helical" evidence="1">
    <location>
        <begin position="316"/>
        <end position="335"/>
    </location>
</feature>
<dbReference type="InterPro" id="IPR022134">
    <property type="entry name" value="DUF3667"/>
</dbReference>
<feature type="transmembrane region" description="Helical" evidence="1">
    <location>
        <begin position="240"/>
        <end position="260"/>
    </location>
</feature>
<dbReference type="Proteomes" id="UP001596114">
    <property type="component" value="Unassembled WGS sequence"/>
</dbReference>
<sequence>MASMSTPPPIPPATCGNCGAPLYGKYCYACGQPVEGLVRHFGSVLGDVLDSLLNIDARILHTLLPLYFRPGKLTLDYFANKRARYVTPFRLVFFLAIIAFLAIQLAIRTSATPLVQFRTPPIHGVAISSAPVTTTQDTHFANGDIKFNDEVVWNRESRPLLVGWLPSFANEWLNDSIERARNNLHDMNSGNAAAAKAAAWRLMGGVFAVAPQVLFVLLPVFALLLKVFYIFKRRMYMEHLIVAMHSHAFIMLSLLVLVALDLLRGWIAQHAAWLGAPLGWLHAAAWLWMLAYLFLMQKRVYRQGWFMTSLKYAGVGICYSVLIGFGMAFALLISLGSS</sequence>
<name>A0ABW0QKW2_9GAMM</name>
<gene>
    <name evidence="2" type="ORF">ACFPPA_06365</name>
</gene>
<dbReference type="EMBL" id="JBHSNF010000001">
    <property type="protein sequence ID" value="MFC5525363.1"/>
    <property type="molecule type" value="Genomic_DNA"/>
</dbReference>
<keyword evidence="1" id="KW-0812">Transmembrane</keyword>
<dbReference type="Pfam" id="PF12412">
    <property type="entry name" value="DUF3667"/>
    <property type="match status" value="1"/>
</dbReference>
<evidence type="ECO:0000313" key="3">
    <source>
        <dbReference type="Proteomes" id="UP001596114"/>
    </source>
</evidence>
<keyword evidence="1" id="KW-1133">Transmembrane helix</keyword>
<feature type="transmembrane region" description="Helical" evidence="1">
    <location>
        <begin position="272"/>
        <end position="295"/>
    </location>
</feature>